<sequence length="89" mass="9978">MFAAHSNISFVRSNELDKQLQIFLSNAPTSTAACHGRRAFNMPGAPEHFLPMSSHQCTRSRSPLRAGKGEELCIVLLRTSENEVLFRVY</sequence>
<evidence type="ECO:0000313" key="2">
    <source>
        <dbReference type="Proteomes" id="UP000829196"/>
    </source>
</evidence>
<organism evidence="1 2">
    <name type="scientific">Dendrobium nobile</name>
    <name type="common">Orchid</name>
    <dbReference type="NCBI Taxonomy" id="94219"/>
    <lineage>
        <taxon>Eukaryota</taxon>
        <taxon>Viridiplantae</taxon>
        <taxon>Streptophyta</taxon>
        <taxon>Embryophyta</taxon>
        <taxon>Tracheophyta</taxon>
        <taxon>Spermatophyta</taxon>
        <taxon>Magnoliopsida</taxon>
        <taxon>Liliopsida</taxon>
        <taxon>Asparagales</taxon>
        <taxon>Orchidaceae</taxon>
        <taxon>Epidendroideae</taxon>
        <taxon>Malaxideae</taxon>
        <taxon>Dendrobiinae</taxon>
        <taxon>Dendrobium</taxon>
    </lineage>
</organism>
<dbReference type="Proteomes" id="UP000829196">
    <property type="component" value="Unassembled WGS sequence"/>
</dbReference>
<reference evidence="1" key="1">
    <citation type="journal article" date="2022" name="Front. Genet.">
        <title>Chromosome-Scale Assembly of the Dendrobium nobile Genome Provides Insights Into the Molecular Mechanism of the Biosynthesis of the Medicinal Active Ingredient of Dendrobium.</title>
        <authorList>
            <person name="Xu Q."/>
            <person name="Niu S.-C."/>
            <person name="Li K.-L."/>
            <person name="Zheng P.-J."/>
            <person name="Zhang X.-J."/>
            <person name="Jia Y."/>
            <person name="Liu Y."/>
            <person name="Niu Y.-X."/>
            <person name="Yu L.-H."/>
            <person name="Chen D.-F."/>
            <person name="Zhang G.-Q."/>
        </authorList>
    </citation>
    <scope>NUCLEOTIDE SEQUENCE</scope>
    <source>
        <tissue evidence="1">Leaf</tissue>
    </source>
</reference>
<comment type="caution">
    <text evidence="1">The sequence shown here is derived from an EMBL/GenBank/DDBJ whole genome shotgun (WGS) entry which is preliminary data.</text>
</comment>
<proteinExistence type="predicted"/>
<name>A0A8T3A1V3_DENNO</name>
<dbReference type="EMBL" id="JAGYWB010000019">
    <property type="protein sequence ID" value="KAI0488705.1"/>
    <property type="molecule type" value="Genomic_DNA"/>
</dbReference>
<accession>A0A8T3A1V3</accession>
<keyword evidence="2" id="KW-1185">Reference proteome</keyword>
<evidence type="ECO:0000313" key="1">
    <source>
        <dbReference type="EMBL" id="KAI0488705.1"/>
    </source>
</evidence>
<gene>
    <name evidence="1" type="ORF">KFK09_028544</name>
</gene>
<protein>
    <submittedName>
        <fullName evidence="1">Uncharacterized protein</fullName>
    </submittedName>
</protein>
<dbReference type="AlphaFoldDB" id="A0A8T3A1V3"/>